<organism evidence="6 17">
    <name type="scientific">Dendrobium chrysotoxum</name>
    <name type="common">Orchid</name>
    <dbReference type="NCBI Taxonomy" id="161865"/>
    <lineage>
        <taxon>Eukaryota</taxon>
        <taxon>Viridiplantae</taxon>
        <taxon>Streptophyta</taxon>
        <taxon>Embryophyta</taxon>
        <taxon>Tracheophyta</taxon>
        <taxon>Spermatophyta</taxon>
        <taxon>Magnoliopsida</taxon>
        <taxon>Liliopsida</taxon>
        <taxon>Asparagales</taxon>
        <taxon>Orchidaceae</taxon>
        <taxon>Epidendroideae</taxon>
        <taxon>Malaxideae</taxon>
        <taxon>Dendrobiinae</taxon>
        <taxon>Dendrobium</taxon>
    </lineage>
</organism>
<evidence type="ECO:0000313" key="7">
    <source>
        <dbReference type="EMBL" id="KAH0445867.1"/>
    </source>
</evidence>
<evidence type="ECO:0000313" key="1">
    <source>
        <dbReference type="EMBL" id="KAH0437549.1"/>
    </source>
</evidence>
<evidence type="ECO:0000313" key="13">
    <source>
        <dbReference type="EMBL" id="KAH0447239.1"/>
    </source>
</evidence>
<dbReference type="EMBL" id="JAGFBR010000144">
    <property type="protein sequence ID" value="KAH0446890.1"/>
    <property type="molecule type" value="Genomic_DNA"/>
</dbReference>
<evidence type="ECO:0000313" key="3">
    <source>
        <dbReference type="EMBL" id="KAH0439138.1"/>
    </source>
</evidence>
<dbReference type="EMBL" id="JAGFBR010000106">
    <property type="protein sequence ID" value="KAH0447239.1"/>
    <property type="molecule type" value="Genomic_DNA"/>
</dbReference>
<evidence type="ECO:0000313" key="4">
    <source>
        <dbReference type="EMBL" id="KAH0445475.1"/>
    </source>
</evidence>
<dbReference type="EMBL" id="JAGFBR010000112">
    <property type="protein sequence ID" value="KAH0447176.1"/>
    <property type="molecule type" value="Genomic_DNA"/>
</dbReference>
<evidence type="ECO:0000313" key="11">
    <source>
        <dbReference type="EMBL" id="KAH0447039.1"/>
    </source>
</evidence>
<dbReference type="EMBL" id="JAGFBR010000172">
    <property type="protein sequence ID" value="KAH0446637.1"/>
    <property type="molecule type" value="Genomic_DNA"/>
</dbReference>
<dbReference type="Pfam" id="PF05919">
    <property type="entry name" value="Mitovir_RNA_pol"/>
    <property type="match status" value="1"/>
</dbReference>
<dbReference type="EMBL" id="JAGFBR010000126">
    <property type="protein sequence ID" value="KAH0447039.1"/>
    <property type="molecule type" value="Genomic_DNA"/>
</dbReference>
<evidence type="ECO:0000313" key="16">
    <source>
        <dbReference type="EMBL" id="KAH0447917.1"/>
    </source>
</evidence>
<dbReference type="EMBL" id="JAGFBR010000041">
    <property type="protein sequence ID" value="KAH0447917.1"/>
    <property type="molecule type" value="Genomic_DNA"/>
</dbReference>
<dbReference type="EMBL" id="JAGFBR010000354">
    <property type="protein sequence ID" value="KAH0445845.1"/>
    <property type="molecule type" value="Genomic_DNA"/>
</dbReference>
<evidence type="ECO:0000313" key="8">
    <source>
        <dbReference type="EMBL" id="KAH0446514.1"/>
    </source>
</evidence>
<dbReference type="Proteomes" id="UP000775213">
    <property type="component" value="Unassembled WGS sequence"/>
</dbReference>
<evidence type="ECO:0000313" key="14">
    <source>
        <dbReference type="EMBL" id="KAH0447355.1"/>
    </source>
</evidence>
<reference evidence="6" key="2">
    <citation type="submission" date="2021-03" db="EMBL/GenBank/DDBJ databases">
        <authorList>
            <person name="Zhang Y."/>
            <person name="Zhang G.-Q."/>
            <person name="Huang T."/>
            <person name="Niu S.-C."/>
            <person name="Liu Z.-J."/>
        </authorList>
    </citation>
    <scope>NUCLEOTIDE SEQUENCE</scope>
    <source>
        <strain evidence="6">Lindl</strain>
        <tissue evidence="6">Fresh leaves</tissue>
    </source>
</reference>
<dbReference type="EMBL" id="JAGFBR010000191">
    <property type="protein sequence ID" value="KAH0446514.1"/>
    <property type="molecule type" value="Genomic_DNA"/>
</dbReference>
<dbReference type="EMBL" id="JAGFBR010000666">
    <property type="protein sequence ID" value="KAH0439008.1"/>
    <property type="molecule type" value="Genomic_DNA"/>
</dbReference>
<evidence type="ECO:0000313" key="17">
    <source>
        <dbReference type="Proteomes" id="UP000775213"/>
    </source>
</evidence>
<evidence type="ECO:0000313" key="10">
    <source>
        <dbReference type="EMBL" id="KAH0446890.1"/>
    </source>
</evidence>
<evidence type="ECO:0000313" key="9">
    <source>
        <dbReference type="EMBL" id="KAH0446637.1"/>
    </source>
</evidence>
<accession>A0AAV7FJ31</accession>
<dbReference type="InterPro" id="IPR008686">
    <property type="entry name" value="RNA_pol_mitovir"/>
</dbReference>
<protein>
    <submittedName>
        <fullName evidence="6">Uncharacterized protein</fullName>
    </submittedName>
</protein>
<dbReference type="EMBL" id="JAGFBR010000354">
    <property type="protein sequence ID" value="KAH0445867.1"/>
    <property type="molecule type" value="Genomic_DNA"/>
</dbReference>
<evidence type="ECO:0000313" key="12">
    <source>
        <dbReference type="EMBL" id="KAH0447176.1"/>
    </source>
</evidence>
<sequence length="139" mass="15690">MSYLVNLTSYNLGFSLDCMTTWFHELGAFLPSVSIPGVRKWRIGGTELAEHLESARRLLGLKAKLCVFGRLTEEHCLVVHFVMANSIRTNTFYSAWQVYLGKRFFDYAVLGDDIVITGDGVAQKYAELIEQCEATISKE</sequence>
<dbReference type="EMBL" id="JAGFBR010000096">
    <property type="protein sequence ID" value="KAH0447355.1"/>
    <property type="molecule type" value="Genomic_DNA"/>
</dbReference>
<keyword evidence="17" id="KW-1185">Reference proteome</keyword>
<dbReference type="EMBL" id="JAGFBR010000361">
    <property type="protein sequence ID" value="KAH0445475.1"/>
    <property type="molecule type" value="Genomic_DNA"/>
</dbReference>
<dbReference type="EMBL" id="JAGFBR010000658">
    <property type="protein sequence ID" value="KAH0439138.1"/>
    <property type="molecule type" value="Genomic_DNA"/>
</dbReference>
<reference evidence="6 17" key="1">
    <citation type="journal article" date="2021" name="Hortic Res">
        <title>Chromosome-scale assembly of the Dendrobium chrysotoxum genome enhances the understanding of orchid evolution.</title>
        <authorList>
            <person name="Zhang Y."/>
            <person name="Zhang G.Q."/>
            <person name="Zhang D."/>
            <person name="Liu X.D."/>
            <person name="Xu X.Y."/>
            <person name="Sun W.H."/>
            <person name="Yu X."/>
            <person name="Zhu X."/>
            <person name="Wang Z.W."/>
            <person name="Zhao X."/>
            <person name="Zhong W.Y."/>
            <person name="Chen H."/>
            <person name="Yin W.L."/>
            <person name="Huang T."/>
            <person name="Niu S.C."/>
            <person name="Liu Z.J."/>
        </authorList>
    </citation>
    <scope>NUCLEOTIDE SEQUENCE [LARGE SCALE GENOMIC DNA]</scope>
    <source>
        <strain evidence="6">Lindl</strain>
    </source>
</reference>
<name>A0AAV7FJ31_DENCH</name>
<proteinExistence type="predicted"/>
<dbReference type="AlphaFoldDB" id="A0AAV7FJ31"/>
<evidence type="ECO:0000313" key="15">
    <source>
        <dbReference type="EMBL" id="KAH0447402.1"/>
    </source>
</evidence>
<dbReference type="EMBL" id="JAGFBR010000355">
    <property type="protein sequence ID" value="KAH0445560.1"/>
    <property type="molecule type" value="Genomic_DNA"/>
</dbReference>
<evidence type="ECO:0000313" key="2">
    <source>
        <dbReference type="EMBL" id="KAH0439008.1"/>
    </source>
</evidence>
<evidence type="ECO:0000313" key="5">
    <source>
        <dbReference type="EMBL" id="KAH0445560.1"/>
    </source>
</evidence>
<dbReference type="EMBL" id="JAGFBR010000093">
    <property type="protein sequence ID" value="KAH0447402.1"/>
    <property type="molecule type" value="Genomic_DNA"/>
</dbReference>
<evidence type="ECO:0000313" key="6">
    <source>
        <dbReference type="EMBL" id="KAH0445845.1"/>
    </source>
</evidence>
<gene>
    <name evidence="16" type="ORF">IEQ34_023254</name>
    <name evidence="15" type="ORF">IEQ34_023764</name>
    <name evidence="14" type="ORF">IEQ34_023812</name>
    <name evidence="13" type="ORF">IEQ34_023920</name>
    <name evidence="12" type="ORF">IEQ34_023987</name>
    <name evidence="11" type="ORF">IEQ34_024131</name>
    <name evidence="10" type="ORF">IEQ34_024285</name>
    <name evidence="9" type="ORF">IEQ34_024525</name>
    <name evidence="8" type="ORF">IEQ34_024657</name>
    <name evidence="6" type="ORF">IEQ34_025299</name>
    <name evidence="7" type="ORF">IEQ34_025321</name>
    <name evidence="5" type="ORF">IEQ34_025326</name>
    <name evidence="4" type="ORF">IEQ34_025432</name>
    <name evidence="3" type="ORF">IEQ34_025942</name>
    <name evidence="2" type="ORF">IEQ34_025980</name>
    <name evidence="1" type="ORF">IEQ34_026220</name>
</gene>
<dbReference type="EMBL" id="JAGFBR010000719">
    <property type="protein sequence ID" value="KAH0437549.1"/>
    <property type="molecule type" value="Genomic_DNA"/>
</dbReference>
<comment type="caution">
    <text evidence="6">The sequence shown here is derived from an EMBL/GenBank/DDBJ whole genome shotgun (WGS) entry which is preliminary data.</text>
</comment>